<gene>
    <name evidence="1" type="ORF">NA57DRAFT_61919</name>
</gene>
<evidence type="ECO:0000313" key="1">
    <source>
        <dbReference type="EMBL" id="KAF2093063.1"/>
    </source>
</evidence>
<proteinExistence type="predicted"/>
<protein>
    <submittedName>
        <fullName evidence="1">Uncharacterized protein</fullName>
    </submittedName>
</protein>
<organism evidence="1 2">
    <name type="scientific">Rhizodiscina lignyota</name>
    <dbReference type="NCBI Taxonomy" id="1504668"/>
    <lineage>
        <taxon>Eukaryota</taxon>
        <taxon>Fungi</taxon>
        <taxon>Dikarya</taxon>
        <taxon>Ascomycota</taxon>
        <taxon>Pezizomycotina</taxon>
        <taxon>Dothideomycetes</taxon>
        <taxon>Pleosporomycetidae</taxon>
        <taxon>Aulographales</taxon>
        <taxon>Rhizodiscinaceae</taxon>
        <taxon>Rhizodiscina</taxon>
    </lineage>
</organism>
<comment type="caution">
    <text evidence="1">The sequence shown here is derived from an EMBL/GenBank/DDBJ whole genome shotgun (WGS) entry which is preliminary data.</text>
</comment>
<dbReference type="AlphaFoldDB" id="A0A9P4I403"/>
<keyword evidence="2" id="KW-1185">Reference proteome</keyword>
<reference evidence="1" key="1">
    <citation type="journal article" date="2020" name="Stud. Mycol.">
        <title>101 Dothideomycetes genomes: a test case for predicting lifestyles and emergence of pathogens.</title>
        <authorList>
            <person name="Haridas S."/>
            <person name="Albert R."/>
            <person name="Binder M."/>
            <person name="Bloem J."/>
            <person name="Labutti K."/>
            <person name="Salamov A."/>
            <person name="Andreopoulos B."/>
            <person name="Baker S."/>
            <person name="Barry K."/>
            <person name="Bills G."/>
            <person name="Bluhm B."/>
            <person name="Cannon C."/>
            <person name="Castanera R."/>
            <person name="Culley D."/>
            <person name="Daum C."/>
            <person name="Ezra D."/>
            <person name="Gonzalez J."/>
            <person name="Henrissat B."/>
            <person name="Kuo A."/>
            <person name="Liang C."/>
            <person name="Lipzen A."/>
            <person name="Lutzoni F."/>
            <person name="Magnuson J."/>
            <person name="Mondo S."/>
            <person name="Nolan M."/>
            <person name="Ohm R."/>
            <person name="Pangilinan J."/>
            <person name="Park H.-J."/>
            <person name="Ramirez L."/>
            <person name="Alfaro M."/>
            <person name="Sun H."/>
            <person name="Tritt A."/>
            <person name="Yoshinaga Y."/>
            <person name="Zwiers L.-H."/>
            <person name="Turgeon B."/>
            <person name="Goodwin S."/>
            <person name="Spatafora J."/>
            <person name="Crous P."/>
            <person name="Grigoriev I."/>
        </authorList>
    </citation>
    <scope>NUCLEOTIDE SEQUENCE</scope>
    <source>
        <strain evidence="1">CBS 133067</strain>
    </source>
</reference>
<accession>A0A9P4I403</accession>
<evidence type="ECO:0000313" key="2">
    <source>
        <dbReference type="Proteomes" id="UP000799772"/>
    </source>
</evidence>
<sequence>MSSLNPRYRTLAPSFTRLCGMYAPTNEWYSEYRRPKYMTQAIVKKGMRWSRNSLIRATALVDEYLIEHMSYNWTYTGDMSRLARAIEKLQIILREEFELDRYIPDSEWLRDALPRWITYRTCRLLAAKTRGLALMVFKARSWQFKESQPLSEYRLIFFRDPCIRRRSRTPELKSLVPLYAIQIRFLLSLADSKKQFESTEEIMDTEFDWGLLKRTLQAGGYLTPREEIYYEYDLNDLNMQPNTGIDMKGLHNDDNECLVVHEEETLKCAIATLATRDDGTIPLFIRPAILNRETALRLLMTPHFCPEGAPELFIKQKETQ</sequence>
<dbReference type="EMBL" id="ML978140">
    <property type="protein sequence ID" value="KAF2093063.1"/>
    <property type="molecule type" value="Genomic_DNA"/>
</dbReference>
<dbReference type="Proteomes" id="UP000799772">
    <property type="component" value="Unassembled WGS sequence"/>
</dbReference>
<name>A0A9P4I403_9PEZI</name>